<feature type="transmembrane region" description="Helical" evidence="7">
    <location>
        <begin position="85"/>
        <end position="102"/>
    </location>
</feature>
<feature type="transmembrane region" description="Helical" evidence="7">
    <location>
        <begin position="19"/>
        <end position="38"/>
    </location>
</feature>
<keyword evidence="4 7" id="KW-0812">Transmembrane</keyword>
<protein>
    <submittedName>
        <fullName evidence="9">MFS transporter</fullName>
    </submittedName>
</protein>
<dbReference type="InterPro" id="IPR050171">
    <property type="entry name" value="MFS_Transporters"/>
</dbReference>
<dbReference type="CDD" id="cd17325">
    <property type="entry name" value="MFS_MdtG_SLC18_like"/>
    <property type="match status" value="1"/>
</dbReference>
<dbReference type="PANTHER" id="PTHR23517:SF3">
    <property type="entry name" value="INTEGRAL MEMBRANE TRANSPORT PROTEIN"/>
    <property type="match status" value="1"/>
</dbReference>
<dbReference type="InterPro" id="IPR005829">
    <property type="entry name" value="Sugar_transporter_CS"/>
</dbReference>
<feature type="transmembrane region" description="Helical" evidence="7">
    <location>
        <begin position="287"/>
        <end position="316"/>
    </location>
</feature>
<feature type="transmembrane region" description="Helical" evidence="7">
    <location>
        <begin position="50"/>
        <end position="73"/>
    </location>
</feature>
<dbReference type="Gene3D" id="1.20.1250.20">
    <property type="entry name" value="MFS general substrate transporter like domains"/>
    <property type="match status" value="2"/>
</dbReference>
<sequence>MSEDVAAVAGARVVRLRALAWQVFVPTAVFGMGAGAAVPMYPLRALELGAGAGVAGIVVALSGFGQILADLPAGQLIARIGERRSVAAASVCGALGVLLAIAAPNLGWLAAGMLLTGAASALWGLARQTYLVAVIPAGGRGRALSMLAGSQRFGVFAGPFLGAGATHLFGVTGAMWLQLASMLVGGALMMSVSDIEDDAAQVRRGLGAVVAENRRVLGTLGLGALATGAARAARTALLPLWAAHIGMSAPAISLIFGIAGAVDVLMSYPSGIWLDRYGRRATGTPSLLLFAIGYTALPFAATTFGLCVIAVILGFANGLSNGLIMTVGSDIAPPGAQAEFLGAWRLTHDLGMFLGPIAVGFIGAATTLGASGIALGVVATAGAASIRRWFPTVPLLSGQPVDDMGERRNAH</sequence>
<feature type="transmembrane region" description="Helical" evidence="7">
    <location>
        <begin position="245"/>
        <end position="266"/>
    </location>
</feature>
<dbReference type="SUPFAM" id="SSF103473">
    <property type="entry name" value="MFS general substrate transporter"/>
    <property type="match status" value="1"/>
</dbReference>
<evidence type="ECO:0000259" key="8">
    <source>
        <dbReference type="PROSITE" id="PS50850"/>
    </source>
</evidence>
<organism evidence="9 10">
    <name type="scientific">Nocardia tengchongensis</name>
    <dbReference type="NCBI Taxonomy" id="2055889"/>
    <lineage>
        <taxon>Bacteria</taxon>
        <taxon>Bacillati</taxon>
        <taxon>Actinomycetota</taxon>
        <taxon>Actinomycetes</taxon>
        <taxon>Mycobacteriales</taxon>
        <taxon>Nocardiaceae</taxon>
        <taxon>Nocardia</taxon>
    </lineage>
</organism>
<evidence type="ECO:0000256" key="4">
    <source>
        <dbReference type="ARBA" id="ARBA00022692"/>
    </source>
</evidence>
<dbReference type="PANTHER" id="PTHR23517">
    <property type="entry name" value="RESISTANCE PROTEIN MDTM, PUTATIVE-RELATED-RELATED"/>
    <property type="match status" value="1"/>
</dbReference>
<gene>
    <name evidence="9" type="ORF">KHQ06_16475</name>
</gene>
<dbReference type="EMBL" id="CP074371">
    <property type="protein sequence ID" value="QVI24222.1"/>
    <property type="molecule type" value="Genomic_DNA"/>
</dbReference>
<evidence type="ECO:0000256" key="1">
    <source>
        <dbReference type="ARBA" id="ARBA00004651"/>
    </source>
</evidence>
<evidence type="ECO:0000256" key="3">
    <source>
        <dbReference type="ARBA" id="ARBA00022475"/>
    </source>
</evidence>
<evidence type="ECO:0000256" key="5">
    <source>
        <dbReference type="ARBA" id="ARBA00022989"/>
    </source>
</evidence>
<evidence type="ECO:0000256" key="7">
    <source>
        <dbReference type="SAM" id="Phobius"/>
    </source>
</evidence>
<feature type="transmembrane region" description="Helical" evidence="7">
    <location>
        <begin position="108"/>
        <end position="126"/>
    </location>
</feature>
<dbReference type="InterPro" id="IPR036259">
    <property type="entry name" value="MFS_trans_sf"/>
</dbReference>
<feature type="transmembrane region" description="Helical" evidence="7">
    <location>
        <begin position="353"/>
        <end position="378"/>
    </location>
</feature>
<dbReference type="PROSITE" id="PS50850">
    <property type="entry name" value="MFS"/>
    <property type="match status" value="1"/>
</dbReference>
<accession>A0ABX8CX48</accession>
<reference evidence="9 10" key="1">
    <citation type="submission" date="2021-04" db="EMBL/GenBank/DDBJ databases">
        <title>Nocardia tengchongensis.</title>
        <authorList>
            <person name="Zhuang k."/>
            <person name="Ran Y."/>
            <person name="Li W."/>
        </authorList>
    </citation>
    <scope>NUCLEOTIDE SEQUENCE [LARGE SCALE GENOMIC DNA]</scope>
    <source>
        <strain evidence="9 10">CFH S0057</strain>
    </source>
</reference>
<proteinExistence type="predicted"/>
<dbReference type="Proteomes" id="UP000683310">
    <property type="component" value="Chromosome"/>
</dbReference>
<feature type="domain" description="Major facilitator superfamily (MFS) profile" evidence="8">
    <location>
        <begin position="19"/>
        <end position="394"/>
    </location>
</feature>
<comment type="subcellular location">
    <subcellularLocation>
        <location evidence="1">Cell membrane</location>
        <topology evidence="1">Multi-pass membrane protein</topology>
    </subcellularLocation>
</comment>
<evidence type="ECO:0000256" key="2">
    <source>
        <dbReference type="ARBA" id="ARBA00022448"/>
    </source>
</evidence>
<feature type="transmembrane region" description="Helical" evidence="7">
    <location>
        <begin position="147"/>
        <end position="169"/>
    </location>
</feature>
<keyword evidence="2" id="KW-0813">Transport</keyword>
<name>A0ABX8CX48_9NOCA</name>
<dbReference type="InterPro" id="IPR011701">
    <property type="entry name" value="MFS"/>
</dbReference>
<keyword evidence="5 7" id="KW-1133">Transmembrane helix</keyword>
<keyword evidence="6 7" id="KW-0472">Membrane</keyword>
<keyword evidence="10" id="KW-1185">Reference proteome</keyword>
<dbReference type="PROSITE" id="PS00216">
    <property type="entry name" value="SUGAR_TRANSPORT_1"/>
    <property type="match status" value="1"/>
</dbReference>
<dbReference type="Pfam" id="PF07690">
    <property type="entry name" value="MFS_1"/>
    <property type="match status" value="2"/>
</dbReference>
<evidence type="ECO:0000256" key="6">
    <source>
        <dbReference type="ARBA" id="ARBA00023136"/>
    </source>
</evidence>
<evidence type="ECO:0000313" key="9">
    <source>
        <dbReference type="EMBL" id="QVI24222.1"/>
    </source>
</evidence>
<evidence type="ECO:0000313" key="10">
    <source>
        <dbReference type="Proteomes" id="UP000683310"/>
    </source>
</evidence>
<dbReference type="InterPro" id="IPR020846">
    <property type="entry name" value="MFS_dom"/>
</dbReference>
<keyword evidence="3" id="KW-1003">Cell membrane</keyword>